<dbReference type="OrthoDB" id="3633556at2759"/>
<accession>A0A067TEV1</accession>
<dbReference type="STRING" id="685588.A0A067TEV1"/>
<evidence type="ECO:0000256" key="3">
    <source>
        <dbReference type="ARBA" id="ARBA00022723"/>
    </source>
</evidence>
<keyword evidence="6" id="KW-0812">Transmembrane</keyword>
<keyword evidence="6" id="KW-1133">Transmembrane helix</keyword>
<dbReference type="SUPFAM" id="SSF47336">
    <property type="entry name" value="ACP-like"/>
    <property type="match status" value="1"/>
</dbReference>
<dbReference type="SUPFAM" id="SSF51161">
    <property type="entry name" value="Trimeric LpxA-like enzymes"/>
    <property type="match status" value="3"/>
</dbReference>
<keyword evidence="5" id="KW-0862">Zinc</keyword>
<reference evidence="9" key="1">
    <citation type="journal article" date="2014" name="Proc. Natl. Acad. Sci. U.S.A.">
        <title>Extensive sampling of basidiomycete genomes demonstrates inadequacy of the white-rot/brown-rot paradigm for wood decay fungi.</title>
        <authorList>
            <person name="Riley R."/>
            <person name="Salamov A.A."/>
            <person name="Brown D.W."/>
            <person name="Nagy L.G."/>
            <person name="Floudas D."/>
            <person name="Held B.W."/>
            <person name="Levasseur A."/>
            <person name="Lombard V."/>
            <person name="Morin E."/>
            <person name="Otillar R."/>
            <person name="Lindquist E.A."/>
            <person name="Sun H."/>
            <person name="LaButti K.M."/>
            <person name="Schmutz J."/>
            <person name="Jabbour D."/>
            <person name="Luo H."/>
            <person name="Baker S.E."/>
            <person name="Pisabarro A.G."/>
            <person name="Walton J.D."/>
            <person name="Blanchette R.A."/>
            <person name="Henrissat B."/>
            <person name="Martin F."/>
            <person name="Cullen D."/>
            <person name="Hibbett D.S."/>
            <person name="Grigoriev I.V."/>
        </authorList>
    </citation>
    <scope>NUCLEOTIDE SEQUENCE [LARGE SCALE GENOMIC DNA]</scope>
    <source>
        <strain evidence="9">CBS 339.88</strain>
    </source>
</reference>
<feature type="transmembrane region" description="Helical" evidence="6">
    <location>
        <begin position="858"/>
        <end position="880"/>
    </location>
</feature>
<dbReference type="InterPro" id="IPR013083">
    <property type="entry name" value="Znf_RING/FYVE/PHD"/>
</dbReference>
<dbReference type="Pfam" id="PF00550">
    <property type="entry name" value="PP-binding"/>
    <property type="match status" value="1"/>
</dbReference>
<dbReference type="PROSITE" id="PS50075">
    <property type="entry name" value="CARRIER"/>
    <property type="match status" value="1"/>
</dbReference>
<keyword evidence="6" id="KW-0472">Membrane</keyword>
<dbReference type="InterPro" id="IPR009081">
    <property type="entry name" value="PP-bd_ACP"/>
</dbReference>
<sequence length="1663" mass="183192">MAAPLASLDDSTGLSPKTLSFGENFGDRLSKSSIKSLLDSLCQDNHSALYSSDIQRGPLHHSGLRAFIAEFVLPHSKSRPPLGKNDRVMLALPAGPENALALLALSNYHTCAPVNPSCTAAELKEDISRIGAKAVLTTKDAAKRLELKLLQDELHFEIIYIQARSVGPAGLFDMSVPGGEGEVPLHPSEPHGLDDISLVLHTSGTSGKKKVVRYSLRTLLVGAWCVVQSWNLKADDINLNMMPLFHVGGIVRNLFAPVLSGGSSIVCAGFDPTAFWLHALELRATWYYAAPTVHHAILSAKPDAIVPSKDLNIRLICNAAGGLLPSLASELRDAFGATVLPSYGMTECMPIATPPIGYKLDRPGCSGVVCGPYLSIREPSNLEQPVMPGAIGAVCVRGLPTFEGYEKSSDITVPLDTSSFSSQGWFDSGDMGYLDEDGYLYITGRSKEIINKGGEVVSPFEIEEAVAATAKEFVKVSLAFSIEHDVLQESIGLVVVPSHNQSRVDLRQLHDLLMGHLHPSKWPFAIVYMDDIPKNSAGKPLRIGLAQRLGIGQLTDHDPLLHRHFEAILPPISESNQDPIPCKRVPVDRANLYNALKDVPGVNGVALRHSIDGSVAAYVSVAPTSALSSDNVSRLISQCLPGYIIPTRIHVVHGPLLYMSNGGYDFERMEKGLSRNAGVQMTKRQILVRDIVADVLNMDSTDIQNESDFFLLGGNSLLLGKLSYHLRRQSGLNVGITELFSESTVRGIASLIEEKENAETKTGAVDGDIKDKFTPSSSTTALSMDYDYEQDIEYAQTKGRRSQDHPLCLIVQAIPFLFFHPLKSALRWSLLVWMLCYFAPLFNGLFWERMVALLTATLVARLATRTVSPIVAIACKWIIIGRYKPGKYRMWSIYYLRWWIVNQILRTTGRGIFSYHPSLVILYYRLLGANIGQDVLIDEHTKLFECDLLTFEDGCHVDTSTLRGFCVERGGCFTLAPITIGRKAFVNTYTNVSPGSHIPDGSVYGPHASSHDGPSPKSYAAYNRTLSQKPTLLLRIFVAWPVIAIVTFISYIPWMLAIFVMLNQAEVIVQSLNELESVIYWFAEPERVLYHLLSTVVRALFRPLIQLGLGIMVKRAFGFNTENQSMAVSQLSLLRRYINSSLLSKGALNDAFAILGTHYEIVSIVYRAMGAKIGKRIYWPGSGILCPDPELLDIGDDVVFGSRSALITTDRLGSGKIVIESGAMIADRVILLPKTQVGRGAVMGSGSLGKRNTEYEAGSTWIGNENGEAVRLSKGPGIDTESCTDTCTPFGRAFYKNDANYFVFPYPMILCISILATALSAIYWTTAAVGTAQILRDARIHHLHIFRPRWYRYGLLYGLISICFVIILSFQGLLSILWVIATKWLVIKQRRPGRYDWDQSSYCQRWQLHLILSRIMHRGYGYGGVLAPLTGSAYIVWYLRTLGANIGENCAIWAGGRPGLMTEPDLVELGDEVNLDDCSVVAHINSRGRFSLNKLKIGNQCAMRVGSRLLSGASMEDNSMLAEHTLLTSGDVADFNTVYFGWPAKPLEEPAPDNKTIINPAILTCPICRRFPKDSSISECGHLFCQAYVCRLDHLQSGPLFTSRCIARFLINRQYCPVCFEPSSLLKLKRVHLSFTMEGPRQRTPEKLEGNGDCFSNESTCSV</sequence>
<dbReference type="GO" id="GO:0031177">
    <property type="term" value="F:phosphopantetheine binding"/>
    <property type="evidence" value="ECO:0007669"/>
    <property type="project" value="InterPro"/>
</dbReference>
<keyword evidence="9" id="KW-1185">Reference proteome</keyword>
<dbReference type="GO" id="GO:0031956">
    <property type="term" value="F:medium-chain fatty acid-CoA ligase activity"/>
    <property type="evidence" value="ECO:0007669"/>
    <property type="project" value="TreeGrafter"/>
</dbReference>
<dbReference type="EMBL" id="KL142371">
    <property type="protein sequence ID" value="KDR80877.1"/>
    <property type="molecule type" value="Genomic_DNA"/>
</dbReference>
<evidence type="ECO:0000256" key="2">
    <source>
        <dbReference type="ARBA" id="ARBA00022553"/>
    </source>
</evidence>
<feature type="domain" description="Carrier" evidence="7">
    <location>
        <begin position="679"/>
        <end position="756"/>
    </location>
</feature>
<keyword evidence="2" id="KW-0597">Phosphoprotein</keyword>
<dbReference type="InterPro" id="IPR000873">
    <property type="entry name" value="AMP-dep_synth/lig_dom"/>
</dbReference>
<evidence type="ECO:0000313" key="8">
    <source>
        <dbReference type="EMBL" id="KDR80877.1"/>
    </source>
</evidence>
<dbReference type="Pfam" id="PF00501">
    <property type="entry name" value="AMP-binding"/>
    <property type="match status" value="1"/>
</dbReference>
<dbReference type="InterPro" id="IPR036736">
    <property type="entry name" value="ACP-like_sf"/>
</dbReference>
<dbReference type="InterPro" id="IPR018957">
    <property type="entry name" value="Znf_C3HC4_RING-type"/>
</dbReference>
<evidence type="ECO:0000313" key="9">
    <source>
        <dbReference type="Proteomes" id="UP000027222"/>
    </source>
</evidence>
<evidence type="ECO:0000256" key="6">
    <source>
        <dbReference type="SAM" id="Phobius"/>
    </source>
</evidence>
<feature type="transmembrane region" description="Helical" evidence="6">
    <location>
        <begin position="1419"/>
        <end position="1439"/>
    </location>
</feature>
<name>A0A067TEV1_GALM3</name>
<dbReference type="InterPro" id="IPR011004">
    <property type="entry name" value="Trimer_LpxA-like_sf"/>
</dbReference>
<dbReference type="InterPro" id="IPR020806">
    <property type="entry name" value="PKS_PP-bd"/>
</dbReference>
<dbReference type="GO" id="GO:0006631">
    <property type="term" value="P:fatty acid metabolic process"/>
    <property type="evidence" value="ECO:0007669"/>
    <property type="project" value="TreeGrafter"/>
</dbReference>
<dbReference type="SUPFAM" id="SSF56801">
    <property type="entry name" value="Acetyl-CoA synthetase-like"/>
    <property type="match status" value="1"/>
</dbReference>
<keyword evidence="3" id="KW-0479">Metal-binding</keyword>
<keyword evidence="1" id="KW-0596">Phosphopantetheine</keyword>
<dbReference type="InterPro" id="IPR042099">
    <property type="entry name" value="ANL_N_sf"/>
</dbReference>
<evidence type="ECO:0000256" key="4">
    <source>
        <dbReference type="ARBA" id="ARBA00022771"/>
    </source>
</evidence>
<feature type="transmembrane region" description="Helical" evidence="6">
    <location>
        <begin position="825"/>
        <end position="846"/>
    </location>
</feature>
<dbReference type="SMART" id="SM00823">
    <property type="entry name" value="PKS_PP"/>
    <property type="match status" value="1"/>
</dbReference>
<feature type="transmembrane region" description="Helical" evidence="6">
    <location>
        <begin position="1355"/>
        <end position="1381"/>
    </location>
</feature>
<dbReference type="Gene3D" id="1.10.1200.10">
    <property type="entry name" value="ACP-like"/>
    <property type="match status" value="1"/>
</dbReference>
<dbReference type="Proteomes" id="UP000027222">
    <property type="component" value="Unassembled WGS sequence"/>
</dbReference>
<dbReference type="Gene3D" id="3.40.50.12780">
    <property type="entry name" value="N-terminal domain of ligase-like"/>
    <property type="match status" value="1"/>
</dbReference>
<evidence type="ECO:0000259" key="7">
    <source>
        <dbReference type="PROSITE" id="PS50075"/>
    </source>
</evidence>
<keyword evidence="4" id="KW-0863">Zinc-finger</keyword>
<dbReference type="Gene3D" id="3.30.300.30">
    <property type="match status" value="1"/>
</dbReference>
<proteinExistence type="predicted"/>
<dbReference type="Gene3D" id="2.160.10.10">
    <property type="entry name" value="Hexapeptide repeat proteins"/>
    <property type="match status" value="2"/>
</dbReference>
<feature type="transmembrane region" description="Helical" evidence="6">
    <location>
        <begin position="1301"/>
        <end position="1324"/>
    </location>
</feature>
<dbReference type="HOGENOM" id="CLU_003997_0_0_1"/>
<organism evidence="8 9">
    <name type="scientific">Galerina marginata (strain CBS 339.88)</name>
    <dbReference type="NCBI Taxonomy" id="685588"/>
    <lineage>
        <taxon>Eukaryota</taxon>
        <taxon>Fungi</taxon>
        <taxon>Dikarya</taxon>
        <taxon>Basidiomycota</taxon>
        <taxon>Agaricomycotina</taxon>
        <taxon>Agaricomycetes</taxon>
        <taxon>Agaricomycetidae</taxon>
        <taxon>Agaricales</taxon>
        <taxon>Agaricineae</taxon>
        <taxon>Strophariaceae</taxon>
        <taxon>Galerina</taxon>
    </lineage>
</organism>
<dbReference type="GO" id="GO:0008270">
    <property type="term" value="F:zinc ion binding"/>
    <property type="evidence" value="ECO:0007669"/>
    <property type="project" value="UniProtKB-KW"/>
</dbReference>
<evidence type="ECO:0000256" key="5">
    <source>
        <dbReference type="ARBA" id="ARBA00022833"/>
    </source>
</evidence>
<gene>
    <name evidence="8" type="ORF">GALMADRAFT_241361</name>
</gene>
<dbReference type="Pfam" id="PF00097">
    <property type="entry name" value="zf-C3HC4"/>
    <property type="match status" value="1"/>
</dbReference>
<dbReference type="Gene3D" id="3.30.40.10">
    <property type="entry name" value="Zinc/RING finger domain, C3HC4 (zinc finger)"/>
    <property type="match status" value="1"/>
</dbReference>
<dbReference type="PANTHER" id="PTHR43201">
    <property type="entry name" value="ACYL-COA SYNTHETASE"/>
    <property type="match status" value="1"/>
</dbReference>
<evidence type="ECO:0000256" key="1">
    <source>
        <dbReference type="ARBA" id="ARBA00022450"/>
    </source>
</evidence>
<protein>
    <recommendedName>
        <fullName evidence="7">Carrier domain-containing protein</fullName>
    </recommendedName>
</protein>
<dbReference type="InterPro" id="IPR045851">
    <property type="entry name" value="AMP-bd_C_sf"/>
</dbReference>
<dbReference type="PANTHER" id="PTHR43201:SF10">
    <property type="entry name" value="CARRIER DOMAIN-CONTAINING PROTEIN"/>
    <property type="match status" value="1"/>
</dbReference>
<feature type="transmembrane region" description="Helical" evidence="6">
    <location>
        <begin position="1032"/>
        <end position="1054"/>
    </location>
</feature>